<evidence type="ECO:0000313" key="8">
    <source>
        <dbReference type="Proteomes" id="UP000886857"/>
    </source>
</evidence>
<dbReference type="InterPro" id="IPR040982">
    <property type="entry name" value="DNA_pol3_finger"/>
</dbReference>
<keyword evidence="3" id="KW-0235">DNA replication</keyword>
<dbReference type="Proteomes" id="UP000886857">
    <property type="component" value="Unassembled WGS sequence"/>
</dbReference>
<dbReference type="Pfam" id="PF17657">
    <property type="entry name" value="DNA_pol3_finger"/>
    <property type="match status" value="1"/>
</dbReference>
<dbReference type="GO" id="GO:0003887">
    <property type="term" value="F:DNA-directed DNA polymerase activity"/>
    <property type="evidence" value="ECO:0007669"/>
    <property type="project" value="UniProtKB-KW"/>
</dbReference>
<evidence type="ECO:0000256" key="3">
    <source>
        <dbReference type="ARBA" id="ARBA00022705"/>
    </source>
</evidence>
<dbReference type="Pfam" id="PF07733">
    <property type="entry name" value="DNA_pol3_alpha"/>
    <property type="match status" value="1"/>
</dbReference>
<evidence type="ECO:0000256" key="1">
    <source>
        <dbReference type="ARBA" id="ARBA00022679"/>
    </source>
</evidence>
<reference evidence="7" key="2">
    <citation type="journal article" date="2021" name="PeerJ">
        <title>Extensive microbial diversity within the chicken gut microbiome revealed by metagenomics and culture.</title>
        <authorList>
            <person name="Gilroy R."/>
            <person name="Ravi A."/>
            <person name="Getino M."/>
            <person name="Pursley I."/>
            <person name="Horton D.L."/>
            <person name="Alikhan N.F."/>
            <person name="Baker D."/>
            <person name="Gharbi K."/>
            <person name="Hall N."/>
            <person name="Watson M."/>
            <person name="Adriaenssens E.M."/>
            <person name="Foster-Nyarko E."/>
            <person name="Jarju S."/>
            <person name="Secka A."/>
            <person name="Antonio M."/>
            <person name="Oren A."/>
            <person name="Chaudhuri R.R."/>
            <person name="La Ragione R."/>
            <person name="Hildebrand F."/>
            <person name="Pallen M.J."/>
        </authorList>
    </citation>
    <scope>NUCLEOTIDE SEQUENCE</scope>
    <source>
        <strain evidence="7">10406</strain>
    </source>
</reference>
<gene>
    <name evidence="7" type="ORF">IAC73_02730</name>
</gene>
<accession>A0A9D1NA27</accession>
<dbReference type="GO" id="GO:0006260">
    <property type="term" value="P:DNA replication"/>
    <property type="evidence" value="ECO:0007669"/>
    <property type="project" value="UniProtKB-KW"/>
</dbReference>
<feature type="domain" description="DNA polymerase III alpha subunit finger" evidence="6">
    <location>
        <begin position="247"/>
        <end position="298"/>
    </location>
</feature>
<evidence type="ECO:0000313" key="7">
    <source>
        <dbReference type="EMBL" id="HIU98740.1"/>
    </source>
</evidence>
<feature type="domain" description="Bacterial DNA polymerase III alpha subunit NTPase" evidence="5">
    <location>
        <begin position="95"/>
        <end position="175"/>
    </location>
</feature>
<dbReference type="InterPro" id="IPR011708">
    <property type="entry name" value="DNA_pol3_alpha_NTPase_dom"/>
</dbReference>
<evidence type="ECO:0000256" key="4">
    <source>
        <dbReference type="ARBA" id="ARBA00022932"/>
    </source>
</evidence>
<keyword evidence="4" id="KW-0239">DNA-directed DNA polymerase</keyword>
<protein>
    <submittedName>
        <fullName evidence="7">Uncharacterized protein</fullName>
    </submittedName>
</protein>
<dbReference type="PANTHER" id="PTHR32294">
    <property type="entry name" value="DNA POLYMERASE III SUBUNIT ALPHA"/>
    <property type="match status" value="1"/>
</dbReference>
<sequence length="339" mass="38415">MKDNENNAAKEKRFVDVDAIEKVIAELPLLTRQGKIGIVNIQRALKCGFPAAAKIYDLIKDKSRIKVEKNIFELDAKRQMLYLEQLINDTLPDSGYTPDEVYERLHAEMTVIGELGLAAVFLFAQSVAEILRELSDIPCFVGIGCCSLVAYTIGITGTELNPIEHGLIFERGFGEGKKPEMPFSFCVPEEILPAFMERMNKIYGEALLCKHDGGLVLSVGDTSVTVLDSIEPLQNSYRSFEESIDASGVAVFQEDYMRIMHYVAGYDYTEAERMRRMIGKRKMQEIMNCRRDFVRKAAHSISYIESQRLFTELLYKMNHACCKAYALSVKTVLDAYFPF</sequence>
<dbReference type="AlphaFoldDB" id="A0A9D1NA27"/>
<comment type="caution">
    <text evidence="7">The sequence shown here is derived from an EMBL/GenBank/DDBJ whole genome shotgun (WGS) entry which is preliminary data.</text>
</comment>
<keyword evidence="2" id="KW-0548">Nucleotidyltransferase</keyword>
<organism evidence="7 8">
    <name type="scientific">Candidatus Limadaptatus stercoripullorum</name>
    <dbReference type="NCBI Taxonomy" id="2840846"/>
    <lineage>
        <taxon>Bacteria</taxon>
        <taxon>Bacillati</taxon>
        <taxon>Bacillota</taxon>
        <taxon>Clostridia</taxon>
        <taxon>Eubacteriales</taxon>
        <taxon>Candidatus Limadaptatus</taxon>
    </lineage>
</organism>
<evidence type="ECO:0000259" key="5">
    <source>
        <dbReference type="Pfam" id="PF07733"/>
    </source>
</evidence>
<proteinExistence type="predicted"/>
<reference evidence="7" key="1">
    <citation type="submission" date="2020-10" db="EMBL/GenBank/DDBJ databases">
        <authorList>
            <person name="Gilroy R."/>
        </authorList>
    </citation>
    <scope>NUCLEOTIDE SEQUENCE</scope>
    <source>
        <strain evidence="7">10406</strain>
    </source>
</reference>
<dbReference type="GO" id="GO:0008408">
    <property type="term" value="F:3'-5' exonuclease activity"/>
    <property type="evidence" value="ECO:0007669"/>
    <property type="project" value="InterPro"/>
</dbReference>
<dbReference type="EMBL" id="DVOE01000041">
    <property type="protein sequence ID" value="HIU98740.1"/>
    <property type="molecule type" value="Genomic_DNA"/>
</dbReference>
<keyword evidence="1" id="KW-0808">Transferase</keyword>
<dbReference type="InterPro" id="IPR004805">
    <property type="entry name" value="DnaE2/DnaE/PolC"/>
</dbReference>
<evidence type="ECO:0000256" key="2">
    <source>
        <dbReference type="ARBA" id="ARBA00022695"/>
    </source>
</evidence>
<name>A0A9D1NA27_9FIRM</name>
<evidence type="ECO:0000259" key="6">
    <source>
        <dbReference type="Pfam" id="PF17657"/>
    </source>
</evidence>